<protein>
    <submittedName>
        <fullName evidence="1">DUF1317 family protein</fullName>
    </submittedName>
</protein>
<dbReference type="Proteomes" id="UP000275331">
    <property type="component" value="Unassembled WGS sequence"/>
</dbReference>
<gene>
    <name evidence="1" type="ORF">EGT71_22090</name>
</gene>
<proteinExistence type="predicted"/>
<evidence type="ECO:0000313" key="2">
    <source>
        <dbReference type="Proteomes" id="UP000275331"/>
    </source>
</evidence>
<sequence>MKTPHDNISVGAVTLIYSAQKRGWLMPNGAVTGNPLKAQRCAEVMNNAISGVRFKVVAA</sequence>
<dbReference type="Pfam" id="PF07026">
    <property type="entry name" value="DUF1317"/>
    <property type="match status" value="1"/>
</dbReference>
<dbReference type="OrthoDB" id="6636769at2"/>
<comment type="caution">
    <text evidence="1">The sequence shown here is derived from an EMBL/GenBank/DDBJ whole genome shotgun (WGS) entry which is preliminary data.</text>
</comment>
<dbReference type="RefSeq" id="WP_125295627.1">
    <property type="nucleotide sequence ID" value="NZ_RHWZ01000021.1"/>
</dbReference>
<accession>A0A3R9G340</accession>
<evidence type="ECO:0000313" key="1">
    <source>
        <dbReference type="EMBL" id="RSE22131.1"/>
    </source>
</evidence>
<name>A0A3R9G340_9ENTR</name>
<dbReference type="InterPro" id="IPR009750">
    <property type="entry name" value="DUF1317"/>
</dbReference>
<organism evidence="1 2">
    <name type="scientific">Atlantibacter subterraneus</name>
    <dbReference type="NCBI Taxonomy" id="255519"/>
    <lineage>
        <taxon>Bacteria</taxon>
        <taxon>Pseudomonadati</taxon>
        <taxon>Pseudomonadota</taxon>
        <taxon>Gammaproteobacteria</taxon>
        <taxon>Enterobacterales</taxon>
        <taxon>Enterobacteriaceae</taxon>
        <taxon>Atlantibacter</taxon>
    </lineage>
</organism>
<dbReference type="AlphaFoldDB" id="A0A3R9G340"/>
<dbReference type="EMBL" id="RHXB01000020">
    <property type="protein sequence ID" value="RSE22131.1"/>
    <property type="molecule type" value="Genomic_DNA"/>
</dbReference>
<reference evidence="1 2" key="1">
    <citation type="submission" date="2018-10" db="EMBL/GenBank/DDBJ databases">
        <title>Transmission dynamics of multidrug resistant bacteria on intensive care unit surfaces.</title>
        <authorList>
            <person name="D'Souza A.W."/>
            <person name="Potter R.F."/>
            <person name="Wallace M."/>
            <person name="Shupe A."/>
            <person name="Patel S."/>
            <person name="Sun S."/>
            <person name="Gul D."/>
            <person name="Kwon J.H."/>
            <person name="Andleeb S."/>
            <person name="Burnham C.-A.D."/>
            <person name="Dantas G."/>
        </authorList>
    </citation>
    <scope>NUCLEOTIDE SEQUENCE [LARGE SCALE GENOMIC DNA]</scope>
    <source>
        <strain evidence="1 2">AS_373</strain>
    </source>
</reference>